<evidence type="ECO:0000313" key="7">
    <source>
        <dbReference type="EMBL" id="KAL3809270.1"/>
    </source>
</evidence>
<dbReference type="EC" id="2.3.1.41" evidence="2"/>
<name>A0ABD3R8G2_9STRA</name>
<dbReference type="InterPro" id="IPR014030">
    <property type="entry name" value="Ketoacyl_synth_N"/>
</dbReference>
<feature type="domain" description="Ketosynthase family 3 (KS3)" evidence="6">
    <location>
        <begin position="58"/>
        <end position="572"/>
    </location>
</feature>
<feature type="region of interest" description="Disordered" evidence="5">
    <location>
        <begin position="326"/>
        <end position="359"/>
    </location>
</feature>
<evidence type="ECO:0000256" key="5">
    <source>
        <dbReference type="SAM" id="MobiDB-lite"/>
    </source>
</evidence>
<dbReference type="PANTHER" id="PTHR11712:SF336">
    <property type="entry name" value="3-OXOACYL-[ACYL-CARRIER-PROTEIN] SYNTHASE, MITOCHONDRIAL"/>
    <property type="match status" value="1"/>
</dbReference>
<dbReference type="CDD" id="cd00834">
    <property type="entry name" value="KAS_I_II"/>
    <property type="match status" value="1"/>
</dbReference>
<dbReference type="GO" id="GO:0004315">
    <property type="term" value="F:3-oxoacyl-[acyl-carrier-protein] synthase activity"/>
    <property type="evidence" value="ECO:0007669"/>
    <property type="project" value="UniProtKB-EC"/>
</dbReference>
<organism evidence="7 8">
    <name type="scientific">Cyclostephanos tholiformis</name>
    <dbReference type="NCBI Taxonomy" id="382380"/>
    <lineage>
        <taxon>Eukaryota</taxon>
        <taxon>Sar</taxon>
        <taxon>Stramenopiles</taxon>
        <taxon>Ochrophyta</taxon>
        <taxon>Bacillariophyta</taxon>
        <taxon>Coscinodiscophyceae</taxon>
        <taxon>Thalassiosirophycidae</taxon>
        <taxon>Stephanodiscales</taxon>
        <taxon>Stephanodiscaceae</taxon>
        <taxon>Cyclostephanos</taxon>
    </lineage>
</organism>
<feature type="compositionally biased region" description="Basic and acidic residues" evidence="5">
    <location>
        <begin position="335"/>
        <end position="349"/>
    </location>
</feature>
<keyword evidence="3 4" id="KW-0808">Transferase</keyword>
<dbReference type="EMBL" id="JALLPB020000422">
    <property type="protein sequence ID" value="KAL3809270.1"/>
    <property type="molecule type" value="Genomic_DNA"/>
</dbReference>
<keyword evidence="8" id="KW-1185">Reference proteome</keyword>
<dbReference type="Gene3D" id="3.40.47.10">
    <property type="match status" value="1"/>
</dbReference>
<dbReference type="Pfam" id="PF00109">
    <property type="entry name" value="ketoacyl-synt"/>
    <property type="match status" value="1"/>
</dbReference>
<dbReference type="PROSITE" id="PS52004">
    <property type="entry name" value="KS3_2"/>
    <property type="match status" value="1"/>
</dbReference>
<evidence type="ECO:0000313" key="8">
    <source>
        <dbReference type="Proteomes" id="UP001530377"/>
    </source>
</evidence>
<dbReference type="InterPro" id="IPR016039">
    <property type="entry name" value="Thiolase-like"/>
</dbReference>
<dbReference type="GO" id="GO:0006633">
    <property type="term" value="P:fatty acid biosynthetic process"/>
    <property type="evidence" value="ECO:0007669"/>
    <property type="project" value="UniProtKB-ARBA"/>
</dbReference>
<gene>
    <name evidence="7" type="ORF">ACHAXA_009968</name>
</gene>
<dbReference type="AlphaFoldDB" id="A0ABD3R8G2"/>
<accession>A0ABD3R8G2</accession>
<dbReference type="PANTHER" id="PTHR11712">
    <property type="entry name" value="POLYKETIDE SYNTHASE-RELATED"/>
    <property type="match status" value="1"/>
</dbReference>
<evidence type="ECO:0000256" key="1">
    <source>
        <dbReference type="ARBA" id="ARBA00008467"/>
    </source>
</evidence>
<protein>
    <recommendedName>
        <fullName evidence="2">beta-ketoacyl-[acyl-carrier-protein] synthase I</fullName>
        <ecNumber evidence="2">2.3.1.41</ecNumber>
    </recommendedName>
</protein>
<proteinExistence type="inferred from homology"/>
<dbReference type="InterPro" id="IPR000794">
    <property type="entry name" value="Beta-ketoacyl_synthase"/>
</dbReference>
<dbReference type="Pfam" id="PF02801">
    <property type="entry name" value="Ketoacyl-synt_C"/>
    <property type="match status" value="1"/>
</dbReference>
<dbReference type="Proteomes" id="UP001530377">
    <property type="component" value="Unassembled WGS sequence"/>
</dbReference>
<evidence type="ECO:0000259" key="6">
    <source>
        <dbReference type="PROSITE" id="PS52004"/>
    </source>
</evidence>
<comment type="caution">
    <text evidence="7">The sequence shown here is derived from an EMBL/GenBank/DDBJ whole genome shotgun (WGS) entry which is preliminary data.</text>
</comment>
<dbReference type="SUPFAM" id="SSF53901">
    <property type="entry name" value="Thiolase-like"/>
    <property type="match status" value="2"/>
</dbReference>
<evidence type="ECO:0000256" key="4">
    <source>
        <dbReference type="RuleBase" id="RU003694"/>
    </source>
</evidence>
<sequence length="573" mass="61749">MRMRMRRIATIRSSSFCLANYYPSHRYVGRTFLSSQTRALTGRDDNHIDRHGRRWRIRRRVAVTGLGAITPLGHDMKSTWDGVLRSRENPDDTHYSQSYGITSLYHALQQQDLSQAQFEKEWEMLRSSSCQVAASVPNEWITNHPHVVAADSSCSDSPPPPWLDGRTSRFVQLALIAAREAIRDSGLDIWLGCHDDTSSQHTTTTMTSSSTFECRRESYGVCIGNGMSSTRDIATASSGSIRRISPHFVPRILPNSPSARVAIHNRLRGPNLSHSEACAAGAAAVAQAVELIRYGGAIGMVAGGCESAIEALGLVGFGRLRALSAGGEDAGDDDNDRKRENGNTYEHRPSYQSSSRPFDSRRNGFVLAEGAAMLVLEEYDHAIARGATILAEVIGVGYSGDAFHITAPEPTGGGAARAMLRAVDDAGIGSMDYVDYVNTHATSTPIGDVAEINAIRLALSRATSRNEDDDTPSPLLVSSTKGATGHLLGAAGTLEAALTVQAVSKNSVPHTRNLDVISDDIAQALEPGGRERGRLDRSIHLVKYEPISQTINVAMSNSFGFGGTNVSLLFGKA</sequence>
<dbReference type="SMART" id="SM00825">
    <property type="entry name" value="PKS_KS"/>
    <property type="match status" value="1"/>
</dbReference>
<dbReference type="InterPro" id="IPR014031">
    <property type="entry name" value="Ketoacyl_synth_C"/>
</dbReference>
<comment type="similarity">
    <text evidence="1 4">Belongs to the thiolase-like superfamily. Beta-ketoacyl-ACP synthases family.</text>
</comment>
<reference evidence="7 8" key="1">
    <citation type="submission" date="2024-10" db="EMBL/GenBank/DDBJ databases">
        <title>Updated reference genomes for cyclostephanoid diatoms.</title>
        <authorList>
            <person name="Roberts W.R."/>
            <person name="Alverson A.J."/>
        </authorList>
    </citation>
    <scope>NUCLEOTIDE SEQUENCE [LARGE SCALE GENOMIC DNA]</scope>
    <source>
        <strain evidence="7 8">AJA228-03</strain>
    </source>
</reference>
<evidence type="ECO:0000256" key="2">
    <source>
        <dbReference type="ARBA" id="ARBA00013191"/>
    </source>
</evidence>
<evidence type="ECO:0000256" key="3">
    <source>
        <dbReference type="ARBA" id="ARBA00022679"/>
    </source>
</evidence>
<dbReference type="InterPro" id="IPR020841">
    <property type="entry name" value="PKS_Beta-ketoAc_synthase_dom"/>
</dbReference>